<gene>
    <name evidence="2" type="ORF">NLN86_18480</name>
</gene>
<dbReference type="AlphaFoldDB" id="A0AAW5WBT9"/>
<name>A0AAW5WBT9_9ENTR</name>
<accession>A0AAW5WBT9</accession>
<dbReference type="EMBL" id="JANDBG010000018">
    <property type="protein sequence ID" value="MCX9003627.1"/>
    <property type="molecule type" value="Genomic_DNA"/>
</dbReference>
<organism evidence="2 3">
    <name type="scientific">Citrobacter portucalensis</name>
    <dbReference type="NCBI Taxonomy" id="1639133"/>
    <lineage>
        <taxon>Bacteria</taxon>
        <taxon>Pseudomonadati</taxon>
        <taxon>Pseudomonadota</taxon>
        <taxon>Gammaproteobacteria</taxon>
        <taxon>Enterobacterales</taxon>
        <taxon>Enterobacteriaceae</taxon>
        <taxon>Citrobacter</taxon>
        <taxon>Citrobacter freundii complex</taxon>
    </lineage>
</organism>
<comment type="caution">
    <text evidence="2">The sequence shown here is derived from an EMBL/GenBank/DDBJ whole genome shotgun (WGS) entry which is preliminary data.</text>
</comment>
<sequence length="167" mass="18939">MGLRFRQTFTLFPGVRLNIGKNGFSASFGAPGATVNVGKRGIRATVGIPGSGISYTQDLYKFGNQQQQQYHRQNLRYIDPQATNYYVPDEGDHMIRSAAVERLTSEGLKPLRDLIITANAQQKEIRADLLEARQEKIRQTDLLQRKKIACFVDSTKRVLPRWKKASR</sequence>
<evidence type="ECO:0000259" key="1">
    <source>
        <dbReference type="Pfam" id="PF14020"/>
    </source>
</evidence>
<proteinExistence type="predicted"/>
<dbReference type="RefSeq" id="WP_267449279.1">
    <property type="nucleotide sequence ID" value="NZ_JANDBG010000018.1"/>
</dbReference>
<dbReference type="Proteomes" id="UP001207430">
    <property type="component" value="Unassembled WGS sequence"/>
</dbReference>
<reference evidence="2" key="1">
    <citation type="submission" date="2022-07" db="EMBL/GenBank/DDBJ databases">
        <title>Genome Sequence of Citrobacter portucalensis from Edible Snails.</title>
        <authorList>
            <person name="Okafor A.C."/>
            <person name="Ogbo F.C."/>
            <person name="Ruppitsch W."/>
            <person name="Allerberger F."/>
        </authorList>
    </citation>
    <scope>NUCLEOTIDE SEQUENCE</scope>
    <source>
        <strain evidence="2">Igbk 7</strain>
    </source>
</reference>
<evidence type="ECO:0000313" key="2">
    <source>
        <dbReference type="EMBL" id="MCX9003627.1"/>
    </source>
</evidence>
<feature type="domain" description="DUF4236" evidence="1">
    <location>
        <begin position="3"/>
        <end position="56"/>
    </location>
</feature>
<dbReference type="InterPro" id="IPR025330">
    <property type="entry name" value="DUF4236"/>
</dbReference>
<evidence type="ECO:0000313" key="3">
    <source>
        <dbReference type="Proteomes" id="UP001207430"/>
    </source>
</evidence>
<protein>
    <submittedName>
        <fullName evidence="2">DUF4236 domain-containing protein</fullName>
    </submittedName>
</protein>
<dbReference type="Pfam" id="PF14020">
    <property type="entry name" value="DUF4236"/>
    <property type="match status" value="1"/>
</dbReference>